<sequence length="965" mass="111586">MGIKVICDDSKLGFKIKDEIESMEYELNLKNQYTVRWGNWLEGSDKGITFNTPEAIKNTIDKENVLITLRRHHISCPLRIKPGKKTDFPILGRKYEHEGGTDINIIDSLDEYKKSNCDYFVQILNIDKEYKIHVMDLIAFYVEEKYKERSSKISDINIRTGAYGWKVRKVSLQSINKIGKEDIVSLAQKAVNGLGLDFGVVSIGVSPEGKAYVLDVDAFCRKMDYKCRKAYVKQLSITIRKYEDLIENVEDVTIGADPECIIKDKISGDMIFASEFLESEGLIGLDDRSIEAGKKCFPLMEIRPKYSTNPMDVVKSIKTILDDTSKKFDYSNIGLYAGSMPSYNYWSGGHIHFGIKPNAKLIRALDNYLALPVLMIEKTNTARKRMIKYGALGNYRLKAHGGFEYCSLSSWLVSPNIALGVLCLAKVIVQEYLNLPEIYLNNYSDIRAYYLVNKNYFKDRIRNIIDSIQRTNTYKIYEEQLEPMLDKIVENAEWKESRDIKEAWNLTNSNRIYQIKGRCYIPKNKRQQLSIQLEDNIEFMVGARKFNAKVYPKDDYTSDKMGYVSFSEDICLEIHCSTKDCFDIWKENKSNTLKVGPIFGILAYNEESKIGPFGGQSFYFRRLIKLSKDKGMLTFVFTLSSIDWNEQLVNGYTYDFEKNLWYKDSFPLPNVIYDRGDYVCEENFGSLATEYRYGLVNNNIKSINSLECVNLTNDKWETCQLLESNEATSLYQVETCEYTNEEELSKLLNKYNHVFLKPKHGSRSKGVYSIEKKNIELYEIIYKEDSQEKVKYLLDYNSTIALINKKMDKDGYSKEDYIIQKAIPLVKYKDRSFEIRVFMQKNSTGIWHRTCMIARITGENEKFIDVQNERDAKSSYILKECFGENFELIRNKLRVASKAVTSLFDDRGIIAGEISIDFGLDSDFNLFIIELNSKPDNLLSTIGAFKLRNLAVNRVLEYGRYLVIN</sequence>
<dbReference type="PROSITE" id="PS50975">
    <property type="entry name" value="ATP_GRASP"/>
    <property type="match status" value="1"/>
</dbReference>
<proteinExistence type="predicted"/>
<evidence type="ECO:0000313" key="3">
    <source>
        <dbReference type="EMBL" id="GLC32050.1"/>
    </source>
</evidence>
<reference evidence="3 4" key="1">
    <citation type="journal article" date="2024" name="Int. J. Syst. Evol. Microbiol.">
        <title>Clostridium omnivorum sp. nov., isolated from anoxic soil under the treatment of reductive soil disinfestation.</title>
        <authorList>
            <person name="Ueki A."/>
            <person name="Tonouchi A."/>
            <person name="Kaku N."/>
            <person name="Honma S."/>
            <person name="Ueki K."/>
        </authorList>
    </citation>
    <scope>NUCLEOTIDE SEQUENCE [LARGE SCALE GENOMIC DNA]</scope>
    <source>
        <strain evidence="3 4">E14</strain>
    </source>
</reference>
<evidence type="ECO:0000313" key="4">
    <source>
        <dbReference type="Proteomes" id="UP001208567"/>
    </source>
</evidence>
<dbReference type="Pfam" id="PF14395">
    <property type="entry name" value="COOH-NH2_lig"/>
    <property type="match status" value="1"/>
</dbReference>
<feature type="domain" description="ATP-grasp" evidence="2">
    <location>
        <begin position="725"/>
        <end position="963"/>
    </location>
</feature>
<dbReference type="Proteomes" id="UP001208567">
    <property type="component" value="Unassembled WGS sequence"/>
</dbReference>
<organism evidence="3 4">
    <name type="scientific">Clostridium omnivorum</name>
    <dbReference type="NCBI Taxonomy" id="1604902"/>
    <lineage>
        <taxon>Bacteria</taxon>
        <taxon>Bacillati</taxon>
        <taxon>Bacillota</taxon>
        <taxon>Clostridia</taxon>
        <taxon>Eubacteriales</taxon>
        <taxon>Clostridiaceae</taxon>
        <taxon>Clostridium</taxon>
    </lineage>
</organism>
<comment type="caution">
    <text evidence="3">The sequence shown here is derived from an EMBL/GenBank/DDBJ whole genome shotgun (WGS) entry which is preliminary data.</text>
</comment>
<evidence type="ECO:0000256" key="1">
    <source>
        <dbReference type="PROSITE-ProRule" id="PRU00409"/>
    </source>
</evidence>
<accession>A0ABQ5NAH5</accession>
<dbReference type="EMBL" id="BRXR01000001">
    <property type="protein sequence ID" value="GLC32050.1"/>
    <property type="molecule type" value="Genomic_DNA"/>
</dbReference>
<gene>
    <name evidence="3" type="ORF">bsdE14_34600</name>
</gene>
<name>A0ABQ5NAH5_9CLOT</name>
<keyword evidence="1" id="KW-0547">Nucleotide-binding</keyword>
<dbReference type="Pfam" id="PF14398">
    <property type="entry name" value="ATPgrasp_YheCD"/>
    <property type="match status" value="1"/>
</dbReference>
<evidence type="ECO:0000259" key="2">
    <source>
        <dbReference type="PROSITE" id="PS50975"/>
    </source>
</evidence>
<dbReference type="InterPro" id="IPR011761">
    <property type="entry name" value="ATP-grasp"/>
</dbReference>
<dbReference type="SUPFAM" id="SSF56059">
    <property type="entry name" value="Glutathione synthetase ATP-binding domain-like"/>
    <property type="match status" value="2"/>
</dbReference>
<dbReference type="InterPro" id="IPR025681">
    <property type="entry name" value="COOH-NH2_lig"/>
</dbReference>
<keyword evidence="1" id="KW-0067">ATP-binding</keyword>
<dbReference type="RefSeq" id="WP_264851361.1">
    <property type="nucleotide sequence ID" value="NZ_BRXR01000001.1"/>
</dbReference>
<keyword evidence="4" id="KW-1185">Reference proteome</keyword>
<protein>
    <recommendedName>
        <fullName evidence="2">ATP-grasp domain-containing protein</fullName>
    </recommendedName>
</protein>
<dbReference type="InterPro" id="IPR026838">
    <property type="entry name" value="YheC/D"/>
</dbReference>